<dbReference type="AlphaFoldDB" id="A0A5P2D0N6"/>
<gene>
    <name evidence="7" type="ORF">DEJ50_11210</name>
</gene>
<keyword evidence="2" id="KW-0349">Heme</keyword>
<dbReference type="PRINTS" id="PR00359">
    <property type="entry name" value="BP450"/>
</dbReference>
<dbReference type="GO" id="GO:0005506">
    <property type="term" value="F:iron ion binding"/>
    <property type="evidence" value="ECO:0007669"/>
    <property type="project" value="InterPro"/>
</dbReference>
<evidence type="ECO:0000256" key="2">
    <source>
        <dbReference type="ARBA" id="ARBA00022617"/>
    </source>
</evidence>
<dbReference type="Gene3D" id="1.10.630.10">
    <property type="entry name" value="Cytochrome P450"/>
    <property type="match status" value="1"/>
</dbReference>
<comment type="similarity">
    <text evidence="1">Belongs to the cytochrome P450 family.</text>
</comment>
<dbReference type="SUPFAM" id="SSF48264">
    <property type="entry name" value="Cytochrome P450"/>
    <property type="match status" value="1"/>
</dbReference>
<proteinExistence type="inferred from homology"/>
<dbReference type="InterPro" id="IPR002397">
    <property type="entry name" value="Cyt_P450_B"/>
</dbReference>
<dbReference type="PANTHER" id="PTHR46696">
    <property type="entry name" value="P450, PUTATIVE (EUROFUNG)-RELATED"/>
    <property type="match status" value="1"/>
</dbReference>
<accession>A0A5P2D0N6</accession>
<dbReference type="GO" id="GO:0020037">
    <property type="term" value="F:heme binding"/>
    <property type="evidence" value="ECO:0007669"/>
    <property type="project" value="InterPro"/>
</dbReference>
<keyword evidence="6" id="KW-0503">Monooxygenase</keyword>
<evidence type="ECO:0000256" key="1">
    <source>
        <dbReference type="ARBA" id="ARBA00010617"/>
    </source>
</evidence>
<evidence type="ECO:0000256" key="6">
    <source>
        <dbReference type="ARBA" id="ARBA00023033"/>
    </source>
</evidence>
<dbReference type="GO" id="GO:0016705">
    <property type="term" value="F:oxidoreductase activity, acting on paired donors, with incorporation or reduction of molecular oxygen"/>
    <property type="evidence" value="ECO:0007669"/>
    <property type="project" value="InterPro"/>
</dbReference>
<evidence type="ECO:0000256" key="3">
    <source>
        <dbReference type="ARBA" id="ARBA00022723"/>
    </source>
</evidence>
<dbReference type="Pfam" id="PF00067">
    <property type="entry name" value="p450"/>
    <property type="match status" value="1"/>
</dbReference>
<dbReference type="InterPro" id="IPR036396">
    <property type="entry name" value="Cyt_P450_sf"/>
</dbReference>
<dbReference type="InterPro" id="IPR001128">
    <property type="entry name" value="Cyt_P450"/>
</dbReference>
<evidence type="ECO:0000313" key="7">
    <source>
        <dbReference type="EMBL" id="QES48303.1"/>
    </source>
</evidence>
<organism evidence="7 8">
    <name type="scientific">Streptomyces venezuelae</name>
    <dbReference type="NCBI Taxonomy" id="54571"/>
    <lineage>
        <taxon>Bacteria</taxon>
        <taxon>Bacillati</taxon>
        <taxon>Actinomycetota</taxon>
        <taxon>Actinomycetes</taxon>
        <taxon>Kitasatosporales</taxon>
        <taxon>Streptomycetaceae</taxon>
        <taxon>Streptomyces</taxon>
    </lineage>
</organism>
<keyword evidence="5" id="KW-0408">Iron</keyword>
<name>A0A5P2D0N6_STRVZ</name>
<evidence type="ECO:0000256" key="4">
    <source>
        <dbReference type="ARBA" id="ARBA00023002"/>
    </source>
</evidence>
<keyword evidence="4" id="KW-0560">Oxidoreductase</keyword>
<reference evidence="7 8" key="1">
    <citation type="submission" date="2018-05" db="EMBL/GenBank/DDBJ databases">
        <title>Streptomyces venezuelae.</title>
        <authorList>
            <person name="Kim W."/>
            <person name="Lee N."/>
            <person name="Cho B.-K."/>
        </authorList>
    </citation>
    <scope>NUCLEOTIDE SEQUENCE [LARGE SCALE GENOMIC DNA]</scope>
    <source>
        <strain evidence="7 8">ATCC 21782</strain>
    </source>
</reference>
<keyword evidence="3" id="KW-0479">Metal-binding</keyword>
<protein>
    <submittedName>
        <fullName evidence="7">Cytochrome P450</fullName>
    </submittedName>
</protein>
<dbReference type="PANTHER" id="PTHR46696:SF1">
    <property type="entry name" value="CYTOCHROME P450 YJIB-RELATED"/>
    <property type="match status" value="1"/>
</dbReference>
<dbReference type="Proteomes" id="UP000325211">
    <property type="component" value="Chromosome"/>
</dbReference>
<evidence type="ECO:0000313" key="8">
    <source>
        <dbReference type="Proteomes" id="UP000325211"/>
    </source>
</evidence>
<dbReference type="FunFam" id="1.10.630.10:FF:000018">
    <property type="entry name" value="Cytochrome P450 monooxygenase"/>
    <property type="match status" value="1"/>
</dbReference>
<dbReference type="EMBL" id="CP029190">
    <property type="protein sequence ID" value="QES48303.1"/>
    <property type="molecule type" value="Genomic_DNA"/>
</dbReference>
<sequence length="393" mass="44698">MADLWGLAEHRTWLRGQRPAEPVWYDEKLGLWQVWGYREVCEVLNDPARYSTDSARLFEVDEESRKYFAGDIAQMDGPDHIHMRRQVGKLLTPKHLGDLEERVRETAVELLDRLGDRDRFDLIHDFIDEVSGILFSKIIGTPVEGRKHLLRVNATMDVDAHMSTSGQEGEEYFSSMLNPLQPLRDFLSEVIEERMREPQEDLLSLMLDFRYLDGRKMPHHELVNFAIAVLGAGHVTSPILIGNTMLCLDAFPEQAAKIKADPSLIPSMFEETMRFFSPASTSYRVTEADVVLAGKQIPKDSLVCVQLGAANRDPLQFPDPETYDVTRSPNQHVGYGRGPHYCIGVQLARVEVRTVFNALMDRYPNLRLDPDLPPVFYGSPEFTGVRSLPVRTS</sequence>
<evidence type="ECO:0000256" key="5">
    <source>
        <dbReference type="ARBA" id="ARBA00023004"/>
    </source>
</evidence>
<dbReference type="GO" id="GO:0004497">
    <property type="term" value="F:monooxygenase activity"/>
    <property type="evidence" value="ECO:0007669"/>
    <property type="project" value="UniProtKB-KW"/>
</dbReference>